<comment type="domain">
    <text evidence="32">Some of the most genetically diverse regions of the viral genome are present in Env. They are called variable regions 1 through 5 (V1 through V5). Coreceptor usage of gp120 is determined mainly by the primary structure of the third variable region (V3) in the outer domain of gp120. The sequence of V3 determines which coreceptor, CCR5 and/or CXCR4 (corresponding to R5/macrophage, X4/T cell and R5X4/T cell and macrophage tropism), is used to trigger the fusion potential of the Env complex, and hence which cells the virus can infect. Binding to CCR5 involves a region adjacent in addition to V3.</text>
</comment>
<keyword evidence="28 32" id="KW-0325">Glycoprotein</keyword>
<evidence type="ECO:0000256" key="30">
    <source>
        <dbReference type="ARBA" id="ARBA00023288"/>
    </source>
</evidence>
<evidence type="ECO:0000256" key="22">
    <source>
        <dbReference type="ARBA" id="ARBA00022989"/>
    </source>
</evidence>
<dbReference type="Pfam" id="PF00517">
    <property type="entry name" value="GP41"/>
    <property type="match status" value="1"/>
</dbReference>
<comment type="domain">
    <text evidence="32">The YXXL motif is involved in determining the exact site of viral release at the surface of infected mononuclear cells and promotes endocytosis. YXXL and di-leucine endocytosis motifs interact directly or indirectly with the clathrin adapter complexes, opperate independently, and their activities are not additive.</text>
</comment>
<dbReference type="InterPro" id="IPR000328">
    <property type="entry name" value="GP41-like"/>
</dbReference>
<evidence type="ECO:0000256" key="16">
    <source>
        <dbReference type="ARBA" id="ARBA00022729"/>
    </source>
</evidence>
<dbReference type="EMBL" id="EU166418">
    <property type="protein sequence ID" value="ABW85879.1"/>
    <property type="molecule type" value="Genomic_DNA"/>
</dbReference>
<feature type="domain" description="Human immunodeficiency virus 1 envelope glycoprotein Gp120" evidence="34">
    <location>
        <begin position="33"/>
        <end position="520"/>
    </location>
</feature>
<evidence type="ECO:0000259" key="34">
    <source>
        <dbReference type="Pfam" id="PF00516"/>
    </source>
</evidence>
<evidence type="ECO:0000256" key="9">
    <source>
        <dbReference type="ARBA" id="ARBA00022511"/>
    </source>
</evidence>
<feature type="short sequence motif" description="YXXL motif; contains endocytosis signal" evidence="32">
    <location>
        <begin position="721"/>
        <end position="724"/>
    </location>
</feature>
<comment type="PTM">
    <text evidence="32">Highly glycosylated by host. The high number of glycan on the protein is reffered to as 'glycan shield' because it contributes to hide protein sequence from adaptive immune system.</text>
</comment>
<keyword evidence="26 32" id="KW-0564">Palmitate</keyword>
<dbReference type="Pfam" id="PF00516">
    <property type="entry name" value="GP120"/>
    <property type="match status" value="1"/>
</dbReference>
<keyword evidence="13 32" id="KW-0165">Cleavage on pair of basic residues</keyword>
<comment type="miscellaneous">
    <text evidence="32">Inhibitors targeting HIV-1 viral envelope proteins are used as antiretroviral drugs. Attachment of virions to the cell surface via non-specific interactions and CD4 binding can be blocked by inhibitors that include cyanovirin-N, cyclotriazadisulfonamide analogs, PRO 2000, TNX 355 and PRO 542. In addition, BMS 806 can block CD4-induced conformational changes. Env interactions with the coreceptor molecules can be targeted by CCR5 antagonists including SCH-D, maraviroc (UK 427857) and aplaviroc (GW 873140), and the CXCR4 antagonist AMD 070. Fusion of viral and cellular membranes can be inhibited by peptides such as enfuvirtide and tifuvirtide (T 1249). Resistance to inhibitors associated with mutations in Env are observed. Most of the time, single mutations confer only a modest reduction in drug susceptibility. Combination of several mutations is usually required to develop a high-level drug resistance.</text>
</comment>
<keyword evidence="7 32" id="KW-1168">Fusion of virus membrane with host membrane</keyword>
<feature type="lipid moiety-binding region" description="S-palmitoyl cysteine; by host" evidence="32">
    <location>
        <position position="853"/>
    </location>
</feature>
<evidence type="ECO:0000256" key="21">
    <source>
        <dbReference type="ARBA" id="ARBA00022890"/>
    </source>
</evidence>
<feature type="region of interest" description="Immunosuppression" evidence="32">
    <location>
        <begin position="583"/>
        <end position="601"/>
    </location>
</feature>
<dbReference type="GO" id="GO:0020002">
    <property type="term" value="C:host cell plasma membrane"/>
    <property type="evidence" value="ECO:0007669"/>
    <property type="project" value="UniProtKB-SubCell"/>
</dbReference>
<gene>
    <name evidence="32 36" type="primary">env</name>
</gene>
<comment type="domain">
    <text evidence="32">The CD4-binding region is targeted by the antibody b12.</text>
</comment>
<dbReference type="FunFam" id="1.20.5.490:FF:000001">
    <property type="entry name" value="Envelope glycoprotein gp160"/>
    <property type="match status" value="1"/>
</dbReference>
<keyword evidence="19 32" id="KW-1043">Host membrane</keyword>
<evidence type="ECO:0000256" key="32">
    <source>
        <dbReference type="HAMAP-Rule" id="MF_04083"/>
    </source>
</evidence>
<feature type="disulfide bond" evidence="32">
    <location>
        <begin position="242"/>
        <end position="253"/>
    </location>
</feature>
<comment type="caution">
    <text evidence="32 33">Lacks conserved residue(s) required for the propagation of feature annotation.</text>
</comment>
<dbReference type="GO" id="GO:0005198">
    <property type="term" value="F:structural molecule activity"/>
    <property type="evidence" value="ECO:0007669"/>
    <property type="project" value="UniProtKB-UniRule"/>
</dbReference>
<evidence type="ECO:0000313" key="37">
    <source>
        <dbReference type="EMBL" id="ABW85879.1"/>
    </source>
</evidence>
<reference evidence="36" key="1">
    <citation type="journal article" date="2008" name="J. Virol.">
        <title>Deciphering human immunodeficiency virus type 1 transmission and early envelope diversification by single-genome amplification and sequencing.</title>
        <authorList>
            <person name="Salazar-Gonzalez J.F."/>
            <person name="Bailes E."/>
            <person name="Pham K.T."/>
            <person name="Salazar M.G."/>
            <person name="Guffey M.B."/>
            <person name="Keele B.F."/>
            <person name="Derdeyn C.A."/>
            <person name="Farmer P."/>
            <person name="Hunter E."/>
            <person name="Allen S."/>
            <person name="Manigart O."/>
            <person name="Mulenga J."/>
            <person name="Anderson J.A."/>
            <person name="Swanstrom R."/>
            <person name="Haynes B.F."/>
            <person name="Athreya G.S."/>
            <person name="Korber B.T."/>
            <person name="Sharp P.M."/>
            <person name="Shaw G.M."/>
            <person name="Hahn B.H."/>
        </authorList>
    </citation>
    <scope>NUCLEOTIDE SEQUENCE</scope>
    <source>
        <strain evidence="36">ZM184F_SGA_A11</strain>
        <strain evidence="37">ZM184F_SGA_A14</strain>
    </source>
</reference>
<evidence type="ECO:0000256" key="28">
    <source>
        <dbReference type="ARBA" id="ARBA00023180"/>
    </source>
</evidence>
<evidence type="ECO:0000256" key="6">
    <source>
        <dbReference type="ARBA" id="ARBA00004650"/>
    </source>
</evidence>
<comment type="subcellular location">
    <subcellularLocation>
        <location evidence="3">Host cell membrane</location>
        <topology evidence="3">Peripheral membrane protein</topology>
    </subcellularLocation>
    <subcellularLocation>
        <location evidence="1">Host cell membrane</location>
        <topology evidence="1">Single-pass type I membrane protein</topology>
    </subcellularLocation>
    <subcellularLocation>
        <location evidence="2">Host endosome membrane</location>
        <topology evidence="2">Peripheral membrane protein</topology>
    </subcellularLocation>
    <subcellularLocation>
        <location evidence="5">Host endosome membrane</location>
        <topology evidence="5">Single-pass type I membrane protein</topology>
    </subcellularLocation>
    <subcellularLocation>
        <location evidence="6">Virion membrane</location>
        <topology evidence="6">Peripheral membrane protein</topology>
    </subcellularLocation>
    <subcellularLocation>
        <location evidence="4">Virion membrane</location>
        <topology evidence="4">Single-pass type I membrane protein</topology>
    </subcellularLocation>
</comment>
<evidence type="ECO:0000313" key="36">
    <source>
        <dbReference type="EMBL" id="ABW85867.1"/>
    </source>
</evidence>
<keyword evidence="9 32" id="KW-1032">Host cell membrane</keyword>
<keyword evidence="8 32" id="KW-1170">Fusion of virus membrane with host endosomal membrane</keyword>
<evidence type="ECO:0000256" key="23">
    <source>
        <dbReference type="ARBA" id="ARBA00023046"/>
    </source>
</evidence>
<dbReference type="InterPro" id="IPR000777">
    <property type="entry name" value="HIV1_Gp120"/>
</dbReference>
<evidence type="ECO:0000256" key="19">
    <source>
        <dbReference type="ARBA" id="ARBA00022870"/>
    </source>
</evidence>
<keyword evidence="21 32" id="KW-1164">Virus endocytosis by host</keyword>
<keyword evidence="15 32" id="KW-0053">Apoptosis</keyword>
<organismHost>
    <name type="scientific">Homo sapiens</name>
    <name type="common">Human</name>
    <dbReference type="NCBI Taxonomy" id="9606"/>
</organismHost>
<feature type="disulfide bond" evidence="32">
    <location>
        <begin position="607"/>
        <end position="613"/>
    </location>
</feature>
<dbReference type="GO" id="GO:0019064">
    <property type="term" value="P:fusion of virus membrane with host plasma membrane"/>
    <property type="evidence" value="ECO:0007669"/>
    <property type="project" value="UniProtKB-UniRule"/>
</dbReference>
<keyword evidence="10 32" id="KW-1165">Clathrin-mediated endocytosis of virus by host</keyword>
<feature type="chain" id="PRO_5042637793" description="Transmembrane protein gp41" evidence="32">
    <location>
        <begin position="521"/>
        <end position="872"/>
    </location>
</feature>
<comment type="domain">
    <text evidence="32">The membrane proximal external region (MPER) present in gp41 is a tryptophan-rich region recognized by the antibodies 2F5, Z13, and 4E10. MPER seems to play a role in fusion.</text>
</comment>
<dbReference type="Gene3D" id="2.170.40.20">
    <property type="entry name" value="Human immunodeficiency virus 1, Gp160, envelope glycoprotein"/>
    <property type="match status" value="2"/>
</dbReference>
<evidence type="ECO:0000256" key="18">
    <source>
        <dbReference type="ARBA" id="ARBA00022844"/>
    </source>
</evidence>
<organism evidence="36">
    <name type="scientific">Human immunodeficiency virus type 1</name>
    <name type="common">HIV-1</name>
    <dbReference type="NCBI Taxonomy" id="11676"/>
    <lineage>
        <taxon>Viruses</taxon>
        <taxon>Riboviria</taxon>
        <taxon>Pararnavirae</taxon>
        <taxon>Artverviricota</taxon>
        <taxon>Revtraviricetes</taxon>
        <taxon>Ortervirales</taxon>
        <taxon>Retroviridae</taxon>
        <taxon>Orthoretrovirinae</taxon>
        <taxon>Lentivirus</taxon>
        <taxon>Lentivirus humimdef1</taxon>
    </lineage>
</organism>
<feature type="region of interest" description="Fusion peptide" evidence="32">
    <location>
        <begin position="521"/>
        <end position="541"/>
    </location>
</feature>
<comment type="function">
    <text evidence="32">Surface protein gp120: Attaches the virus to the host lymphoid cell by binding to the primary receptor CD4. This interaction induces a structural rearrangement creating a high affinity binding site for a chemokine coreceptor like CXCR4 and/or CCR5. Acts as a ligand for CD209/DC-SIGN and CLEC4M/DC-SIGNR, which are respectively found on dendritic cells (DCs), and on endothelial cells of liver sinusoids and lymph node sinuses. These interactions allow capture of viral particles at mucosal surfaces by these cells and subsequent transmission to permissive cells. HIV subverts the migration properties of dendritic cells to gain access to CD4+ T-cells in lymph nodes. Virus transmission to permissive T-cells occurs either in trans (without DCs infection, through viral capture and transmission), or in cis (following DCs productive infection, through the usual CD4-gp120 interaction), thereby inducing a robust infection. In trans infection, bound virions remain infectious over days and it is proposed that they are not degraded, but protected in non-lysosomal acidic organelles within the DCs close to the cell membrane thus contributing to the viral infectious potential during DCs' migration from the periphery to the lymphoid tissues. On arrival at lymphoid tissues, intact virions recycle back to DCs' cell surface allowing virus transmission to CD4+ T-cells.</text>
</comment>
<dbReference type="GO" id="GO:0052031">
    <property type="term" value="P:symbiont-mediated perturbation of host defense response"/>
    <property type="evidence" value="ECO:0007669"/>
    <property type="project" value="UniProtKB-UniRule"/>
</dbReference>
<dbReference type="InterPro" id="IPR037527">
    <property type="entry name" value="Gp160"/>
</dbReference>
<keyword evidence="23 32" id="KW-1039">Host endosome</keyword>
<evidence type="ECO:0000256" key="17">
    <source>
        <dbReference type="ARBA" id="ARBA00022804"/>
    </source>
</evidence>
<dbReference type="FunFam" id="1.10.287.210:FF:000001">
    <property type="entry name" value="Envelope glycoprotein gp160"/>
    <property type="match status" value="1"/>
</dbReference>
<keyword evidence="22 32" id="KW-1133">Transmembrane helix</keyword>
<comment type="function">
    <text evidence="32">Envelope glycoprotein gp160: Oligomerizes in the host endoplasmic reticulum into predominantly trimers. In a second time, gp160 transits in the host Golgi, where glycosylation is completed. The precursor is then proteolytically cleaved in the trans-Golgi and thereby activated by cellular furin or furin-like proteases to produce gp120 and gp41.</text>
</comment>
<feature type="site" description="Cleavage; by host furin" evidence="32">
    <location>
        <begin position="520"/>
        <end position="521"/>
    </location>
</feature>
<comment type="subcellular location">
    <molecule>Transmembrane protein gp41</molecule>
    <subcellularLocation>
        <location evidence="32">Virion membrane</location>
        <topology evidence="32">Single-pass type I membrane protein</topology>
    </subcellularLocation>
    <subcellularLocation>
        <location evidence="32">Host cell membrane</location>
        <topology evidence="32">Single-pass type I membrane protein</topology>
    </subcellularLocation>
    <subcellularLocation>
        <location evidence="32">Host endosome membrane</location>
        <topology evidence="32">Single-pass type I membrane protein</topology>
    </subcellularLocation>
    <text evidence="32">It is probably concentrated at the site of budding and incorporated into the virions possibly by contacts between the cytoplasmic tail of Env and the N-terminus of Gag.</text>
</comment>
<dbReference type="GO" id="GO:0019082">
    <property type="term" value="P:viral protein processing"/>
    <property type="evidence" value="ECO:0007669"/>
    <property type="project" value="UniProtKB-UniRule"/>
</dbReference>
<comment type="PTM">
    <text evidence="32">Specific enzymatic cleavages in vivo yield mature proteins. Envelope glycoproteins are synthesized as a inactive precursor that is heavily N-glycosylated and processed likely by host cell furin in the Golgi to yield the mature SU and TM proteins. The cleavage site between SU and TM requires the minimal sequence [KR]-X-[KR]-R. About 2 of the 9 disulfide bonds of gp41 are reduced by P4HB/PDI, following binding to CD4 receptor.</text>
</comment>
<evidence type="ECO:0000256" key="14">
    <source>
        <dbReference type="ARBA" id="ARBA00022692"/>
    </source>
</evidence>
<evidence type="ECO:0000256" key="29">
    <source>
        <dbReference type="ARBA" id="ARBA00023280"/>
    </source>
</evidence>
<keyword evidence="20 32" id="KW-0261">Viral envelope protein</keyword>
<accession>B0YTY7</accession>
<evidence type="ECO:0000256" key="8">
    <source>
        <dbReference type="ARBA" id="ARBA00022510"/>
    </source>
</evidence>
<evidence type="ECO:0000256" key="27">
    <source>
        <dbReference type="ARBA" id="ARBA00023157"/>
    </source>
</evidence>
<evidence type="ECO:0000256" key="31">
    <source>
        <dbReference type="ARBA" id="ARBA00023296"/>
    </source>
</evidence>
<evidence type="ECO:0000256" key="1">
    <source>
        <dbReference type="ARBA" id="ARBA00004402"/>
    </source>
</evidence>
<evidence type="ECO:0000256" key="20">
    <source>
        <dbReference type="ARBA" id="ARBA00022879"/>
    </source>
</evidence>
<feature type="transmembrane region" description="Helical" evidence="33">
    <location>
        <begin position="13"/>
        <end position="41"/>
    </location>
</feature>
<evidence type="ECO:0000256" key="13">
    <source>
        <dbReference type="ARBA" id="ARBA00022685"/>
    </source>
</evidence>
<comment type="function">
    <text evidence="32">Transmembrane protein gp41: Acts as a class I viral fusion protein. Under the current model, the protein has at least 3 conformational states: pre-fusion native state, pre-hairpin intermediate state, and post-fusion hairpin state. During fusion of viral and target intracellular membranes, the coiled coil regions (heptad repeats) assume a trimer-of-hairpins structure, positioning the fusion peptide in close proximity to the C-terminal region of the ectodomain. The formation of this structure appears to drive apposition and subsequent fusion of viral and target cell membranes. Complete fusion occurs in host cell endosomes and is dynamin-dependent, however some lipid transfer might occur at the plasma membrane. The virus undergoes clathrin-dependent internalization long before endosomal fusion, thus minimizing the surface exposure of conserved viral epitopes during fusion and reducing the efficacy of inhibitors targeting these epitopes. Membranes fusion leads to delivery of the nucleocapsid into the cytoplasm.</text>
</comment>
<feature type="disulfide bond" evidence="32">
    <location>
        <begin position="53"/>
        <end position="73"/>
    </location>
</feature>
<feature type="domain" description="Retroviral envelope protein GP41-like" evidence="35">
    <location>
        <begin position="539"/>
        <end position="730"/>
    </location>
</feature>
<feature type="chain" id="PRO_5042637792" description="Envelope glycoprotein gp160" evidence="32">
    <location>
        <begin position="32"/>
        <end position="872"/>
    </location>
</feature>
<evidence type="ECO:0000259" key="35">
    <source>
        <dbReference type="Pfam" id="PF00517"/>
    </source>
</evidence>
<comment type="PTM">
    <text evidence="32">Palmitoylation of the transmembrane protein and of Env polyprotein (prior to its proteolytic cleavage) is essential for their association with host cell membrane lipid rafts. Palmitoylation is therefore required for envelope trafficking to classical lipid rafts, but not for viral replication.</text>
</comment>
<evidence type="ECO:0000256" key="26">
    <source>
        <dbReference type="ARBA" id="ARBA00023139"/>
    </source>
</evidence>
<feature type="short sequence motif" description="Di-leucine internalization motif" evidence="32">
    <location>
        <begin position="871"/>
        <end position="872"/>
    </location>
</feature>
<comment type="subunit">
    <text evidence="32">The mature envelope protein (Env) consists of a homotrimer of non-covalently associated gp120-gp41 heterodimers. The resulting complex protrudes from the virus surface as a spike. There seems to be as few as 10 spikes on the average virion. Surface protein gp120 interacts with host CD4, CCR5 and CXCR4. Gp120 also interacts with the C-type lectins CD209/DC-SIGN and CLEC4M/DC-SIGNR (collectively referred to as DC-SIGN(R)). Gp120 and gp41 interact with GalCer. Gp120 interacts with host ITGA4/ITGB7 complex; on CD4+ T-cells, this interaction results in rapid activation of integrin ITGAL/LFA-1, which facilitates efficient cell-to-cell spreading of HIV-1. Gp120 interacts with cell-associated heparan sulfate; this interaction increases virus infectivity on permissive cells and may be involved in infection of CD4- cells.</text>
</comment>
<evidence type="ECO:0000256" key="12">
    <source>
        <dbReference type="ARBA" id="ARBA00022595"/>
    </source>
</evidence>
<keyword evidence="12 32" id="KW-1162">Viral penetration into host cytoplasm</keyword>
<keyword evidence="27 32" id="KW-1015">Disulfide bond</keyword>
<sequence length="872" mass="99078">MRVMGIPRNCQPWWIWGILGFWMLMIYNVGGNLWVTVYYGVPVWKEAKTTLFCASDAKAYEKEVHNIWATHACVPTDPNPQEMVLKNVTENFNMWKNDMVDQMHEDIISLWDQSLKPCVQLTPICVTLNCSKVNVNVSSSNVRGFNVSSYKGNDTIDREMRNCSFNATTELRDRKKNEYALFYKLDIVELEREGNQSQSRDYSNYRLINCNTSTIKQACPKVSFDPIPIHYCAPAGYAILKCNNKTFNGTGPCNNVSTVQCTHGIKPVVSTQLLLNGSLAEEGIVIRSENLTDNAKTIIVHLNKPVNITCTRPGNNTRKSVRIGPGQTFYATGDIIGDIREAHCNITRKNWTDTLKMVEEKLKGYFPNKTITFNSSSGGDLEITTHSFNCRGEFFYCNTSNLFNYNITNNNVTNITDENVNITLKCRIKQIINMWQGVGQAIYAPPIAGNITCKSNITGILLTRDGGDDTKNNTEIFRPGGGNMKDNWRSELYKYKVVEIKPLGIAPTEAKRRVVEREKRAVGIGAVFLGFLGAAGSTMGAASITLTVQARQLLSGIVQQQSNLLRAIEAQQHMLQLTVWGIKQLQTRVLAIERYLKDQQLLGIWGCSGKLICTTAVPWNSSWSNKSLVDIWDNMTWMQWDKEISNYTSTIYGLLEESQSQQEKNEKDLLALDKWNNLWTWFDITKWLWYIKIFIMVVGGLIGLRIIFTVLSIVNRVRQGYSPLSFQTLTPHPRELDRLGRIEEEGGEQDRDRSIRLVNGFLAIAWDDLRNLFLFSYHRLRDFILVAARTVELLGRSSLRGLQRGWEALKYLKNLGQYWGLELKKSAISLLDTIAVTVAEGTDRIIEFVLRVCRAICNIPRRIRQGFETALL</sequence>
<evidence type="ECO:0000256" key="7">
    <source>
        <dbReference type="ARBA" id="ARBA00022506"/>
    </source>
</evidence>
<comment type="similarity">
    <text evidence="32">Belongs to the HIV-1 env protein family.</text>
</comment>
<evidence type="ECO:0000256" key="33">
    <source>
        <dbReference type="RuleBase" id="RU363095"/>
    </source>
</evidence>
<dbReference type="HAMAP" id="MF_04083">
    <property type="entry name" value="HIV_ENV"/>
    <property type="match status" value="1"/>
</dbReference>
<feature type="disulfide bond" evidence="32">
    <location>
        <begin position="232"/>
        <end position="261"/>
    </location>
</feature>
<keyword evidence="25 32" id="KW-0472">Membrane</keyword>
<keyword evidence="16 32" id="KW-0732">Signal</keyword>
<dbReference type="Gene3D" id="1.10.287.210">
    <property type="match status" value="1"/>
</dbReference>
<protein>
    <recommendedName>
        <fullName evidence="32">Envelope glycoprotein gp160</fullName>
    </recommendedName>
    <alternativeName>
        <fullName evidence="32">Env polyprotein</fullName>
    </alternativeName>
    <component>
        <recommendedName>
            <fullName evidence="32">Surface protein gp120</fullName>
            <shortName evidence="32">SU</shortName>
        </recommendedName>
        <alternativeName>
            <fullName evidence="32">Glycoprotein 120</fullName>
            <shortName evidence="32">gp120</shortName>
        </alternativeName>
    </component>
    <component>
        <recommendedName>
            <fullName evidence="32">Transmembrane protein gp41</fullName>
            <shortName evidence="32">TM</shortName>
        </recommendedName>
        <alternativeName>
            <fullName evidence="32">Glycoprotein 41</fullName>
            <shortName evidence="32">gp41</shortName>
        </alternativeName>
    </component>
</protein>
<dbReference type="GO" id="GO:1903911">
    <property type="term" value="P:positive regulation of receptor clustering"/>
    <property type="evidence" value="ECO:0007669"/>
    <property type="project" value="UniProtKB-UniRule"/>
</dbReference>
<dbReference type="FunFam" id="2.170.40.20:FF:000004">
    <property type="entry name" value="Envelope glycoprotein gp160"/>
    <property type="match status" value="1"/>
</dbReference>
<dbReference type="EMBL" id="EU166415">
    <property type="protein sequence ID" value="ABW85867.1"/>
    <property type="molecule type" value="Genomic_DNA"/>
</dbReference>
<keyword evidence="18 32" id="KW-0946">Virion</keyword>
<dbReference type="GO" id="GO:0055036">
    <property type="term" value="C:virion membrane"/>
    <property type="evidence" value="ECO:0007669"/>
    <property type="project" value="UniProtKB-SubCell"/>
</dbReference>
<dbReference type="CDD" id="cd09909">
    <property type="entry name" value="HIV-1-like_HR1-HR2"/>
    <property type="match status" value="1"/>
</dbReference>
<keyword evidence="17 32" id="KW-1161">Viral attachment to host cell</keyword>
<feature type="topological domain" description="Cytoplasmic" evidence="32">
    <location>
        <begin position="715"/>
        <end position="872"/>
    </location>
</feature>
<dbReference type="GO" id="GO:0075512">
    <property type="term" value="P:clathrin-dependent endocytosis of virus by host cell"/>
    <property type="evidence" value="ECO:0007669"/>
    <property type="project" value="UniProtKB-UniRule"/>
</dbReference>
<evidence type="ECO:0000256" key="15">
    <source>
        <dbReference type="ARBA" id="ARBA00022703"/>
    </source>
</evidence>
<keyword evidence="31 32" id="KW-1160">Virus entry into host cell</keyword>
<evidence type="ECO:0000256" key="24">
    <source>
        <dbReference type="ARBA" id="ARBA00023054"/>
    </source>
</evidence>
<keyword evidence="24 32" id="KW-0175">Coiled coil</keyword>
<comment type="miscellaneous">
    <text evidence="32">HIV-1 lineages are divided in three main groups, M (for Major), O (for Outlier), and N (for New, or Non-M, Non-O). The vast majority of strains found worldwide belong to the group M. Group O seems to be endemic to and largely confined to Cameroon and neighboring countries in West Central Africa, where these viruses represent a small minority of HIV-1 strains. The group N is represented by a limited number of isolates from Cameroonian persons. The group M is further subdivided in 9 clades or subtypes (A to D, F to H, J and K).</text>
</comment>
<evidence type="ECO:0000256" key="10">
    <source>
        <dbReference type="ARBA" id="ARBA00022570"/>
    </source>
</evidence>
<dbReference type="GO" id="GO:1903908">
    <property type="term" value="P:positive regulation of plasma membrane raft polarization"/>
    <property type="evidence" value="ECO:0007669"/>
    <property type="project" value="UniProtKB-UniRule"/>
</dbReference>
<evidence type="ECO:0000256" key="11">
    <source>
        <dbReference type="ARBA" id="ARBA00022581"/>
    </source>
</evidence>
<proteinExistence type="inferred from homology"/>
<feature type="region of interest" description="MPER; binding to GalCer" evidence="32">
    <location>
        <begin position="671"/>
        <end position="692"/>
    </location>
</feature>
<evidence type="ECO:0000256" key="4">
    <source>
        <dbReference type="ARBA" id="ARBA00004563"/>
    </source>
</evidence>
<comment type="subcellular location">
    <molecule>Surface protein gp120</molecule>
    <subcellularLocation>
        <location evidence="32">Virion membrane</location>
        <topology evidence="32">Peripheral membrane protein</topology>
    </subcellularLocation>
    <subcellularLocation>
        <location evidence="32">Host cell membrane</location>
        <topology evidence="32">Peripheral membrane protein</topology>
    </subcellularLocation>
    <subcellularLocation>
        <location evidence="32">Host endosome membrane</location>
        <topology evidence="32">Single-pass type I membrane protein</topology>
    </subcellularLocation>
    <text evidence="32">The surface protein is not anchored to the viral envelope, but associates with the extravirion surface through its binding to TM. It is probably concentrated at the site of budding and incorporated into the virions possibly by contacts between the cytoplasmic tail of Env and the N-terminus of Gag.</text>
</comment>
<dbReference type="FunFam" id="2.170.40.20:FF:000003">
    <property type="entry name" value="Envelope glycoprotein gp160"/>
    <property type="match status" value="1"/>
</dbReference>
<feature type="region of interest" description="CD4-binding loop" evidence="32">
    <location>
        <begin position="376"/>
        <end position="386"/>
    </location>
</feature>
<evidence type="ECO:0000256" key="3">
    <source>
        <dbReference type="ARBA" id="ARBA00004505"/>
    </source>
</evidence>
<feature type="transmembrane region" description="Helical" evidence="33">
    <location>
        <begin position="521"/>
        <end position="544"/>
    </location>
</feature>
<keyword evidence="11 32" id="KW-0945">Host-virus interaction</keyword>
<comment type="domain">
    <text evidence="32 33">The 17 amino acids long immunosuppressive region is present in many retroviral envelope proteins. Synthetic peptides derived from this relatively conserved sequence inhibit immune function in vitro and in vivo.</text>
</comment>
<feature type="coiled-coil region" evidence="32">
    <location>
        <begin position="642"/>
        <end position="676"/>
    </location>
</feature>
<dbReference type="GO" id="GO:0019062">
    <property type="term" value="P:virion attachment to host cell"/>
    <property type="evidence" value="ECO:0007669"/>
    <property type="project" value="UniProtKB-UniRule"/>
</dbReference>
<keyword evidence="29 32" id="KW-0899">Viral immunoevasion</keyword>
<dbReference type="GO" id="GO:0039654">
    <property type="term" value="P:fusion of virus membrane with host endosome membrane"/>
    <property type="evidence" value="ECO:0007669"/>
    <property type="project" value="UniProtKB-UniRule"/>
</dbReference>
<evidence type="ECO:0000256" key="25">
    <source>
        <dbReference type="ARBA" id="ARBA00023136"/>
    </source>
</evidence>
<dbReference type="Gene3D" id="1.20.5.490">
    <property type="entry name" value="Single helix bin"/>
    <property type="match status" value="1"/>
</dbReference>
<evidence type="ECO:0000256" key="5">
    <source>
        <dbReference type="ARBA" id="ARBA00004578"/>
    </source>
</evidence>
<dbReference type="GO" id="GO:0044175">
    <property type="term" value="C:host cell endosome membrane"/>
    <property type="evidence" value="ECO:0007669"/>
    <property type="project" value="UniProtKB-SubCell"/>
</dbReference>
<dbReference type="SUPFAM" id="SSF56502">
    <property type="entry name" value="gp120 core"/>
    <property type="match status" value="2"/>
</dbReference>
<keyword evidence="30 32" id="KW-0449">Lipoprotein</keyword>
<dbReference type="InterPro" id="IPR036377">
    <property type="entry name" value="Gp120_core_sf"/>
</dbReference>
<dbReference type="SUPFAM" id="SSF58069">
    <property type="entry name" value="Virus ectodomain"/>
    <property type="match status" value="1"/>
</dbReference>
<dbReference type="GO" id="GO:0019031">
    <property type="term" value="C:viral envelope"/>
    <property type="evidence" value="ECO:0007669"/>
    <property type="project" value="UniProtKB-KW"/>
</dbReference>
<feature type="transmembrane region" description="Helical" evidence="33">
    <location>
        <begin position="687"/>
        <end position="714"/>
    </location>
</feature>
<evidence type="ECO:0000256" key="2">
    <source>
        <dbReference type="ARBA" id="ARBA00004433"/>
    </source>
</evidence>
<keyword evidence="14 32" id="KW-0812">Transmembrane</keyword>
<dbReference type="GO" id="GO:0016020">
    <property type="term" value="C:membrane"/>
    <property type="evidence" value="ECO:0007669"/>
    <property type="project" value="UniProtKB-UniRule"/>
</dbReference>
<name>B0YTY7_HV1</name>